<reference evidence="2 3" key="1">
    <citation type="submission" date="2023-03" db="EMBL/GenBank/DDBJ databases">
        <title>Genome insight into feeding habits of ladybird beetles.</title>
        <authorList>
            <person name="Li H.-S."/>
            <person name="Huang Y.-H."/>
            <person name="Pang H."/>
        </authorList>
    </citation>
    <scope>NUCLEOTIDE SEQUENCE [LARGE SCALE GENOMIC DNA]</scope>
    <source>
        <strain evidence="2">SYSU_2023b</strain>
        <tissue evidence="2">Whole body</tissue>
    </source>
</reference>
<keyword evidence="3" id="KW-1185">Reference proteome</keyword>
<sequence>MDNFEEFTDDDQGNLIDDAFHLTRERLLPCRIPLKLIGNMKNSTKLLPVTVSLSNIRMILNDAKGHSQIFEKLKAYFADIFENLYDKLSWSVNPDEDLNTRNLRTNLLEIMCGTNMNYDRCFNDVLSISKNNSFTLHSDLLNLFTETYMKLEKIKRTKAKQKYNLKSIFSYFLGNKIPVPHYISECSPWILENL</sequence>
<dbReference type="InterPro" id="IPR024571">
    <property type="entry name" value="ERAP1-like_C_dom"/>
</dbReference>
<gene>
    <name evidence="2" type="ORF">WA026_004991</name>
</gene>
<dbReference type="Pfam" id="PF11838">
    <property type="entry name" value="ERAP1_C"/>
    <property type="match status" value="1"/>
</dbReference>
<name>A0AAW1UWU3_9CUCU</name>
<dbReference type="Gene3D" id="1.25.50.20">
    <property type="match status" value="1"/>
</dbReference>
<accession>A0AAW1UWU3</accession>
<evidence type="ECO:0000313" key="3">
    <source>
        <dbReference type="Proteomes" id="UP001431783"/>
    </source>
</evidence>
<dbReference type="AlphaFoldDB" id="A0AAW1UWU3"/>
<feature type="domain" description="ERAP1-like C-terminal" evidence="1">
    <location>
        <begin position="6"/>
        <end position="149"/>
    </location>
</feature>
<organism evidence="2 3">
    <name type="scientific">Henosepilachna vigintioctopunctata</name>
    <dbReference type="NCBI Taxonomy" id="420089"/>
    <lineage>
        <taxon>Eukaryota</taxon>
        <taxon>Metazoa</taxon>
        <taxon>Ecdysozoa</taxon>
        <taxon>Arthropoda</taxon>
        <taxon>Hexapoda</taxon>
        <taxon>Insecta</taxon>
        <taxon>Pterygota</taxon>
        <taxon>Neoptera</taxon>
        <taxon>Endopterygota</taxon>
        <taxon>Coleoptera</taxon>
        <taxon>Polyphaga</taxon>
        <taxon>Cucujiformia</taxon>
        <taxon>Coccinelloidea</taxon>
        <taxon>Coccinellidae</taxon>
        <taxon>Epilachninae</taxon>
        <taxon>Epilachnini</taxon>
        <taxon>Henosepilachna</taxon>
    </lineage>
</organism>
<proteinExistence type="predicted"/>
<dbReference type="EMBL" id="JARQZJ010000092">
    <property type="protein sequence ID" value="KAK9884054.1"/>
    <property type="molecule type" value="Genomic_DNA"/>
</dbReference>
<dbReference type="Proteomes" id="UP001431783">
    <property type="component" value="Unassembled WGS sequence"/>
</dbReference>
<protein>
    <recommendedName>
        <fullName evidence="1">ERAP1-like C-terminal domain-containing protein</fullName>
    </recommendedName>
</protein>
<comment type="caution">
    <text evidence="2">The sequence shown here is derived from an EMBL/GenBank/DDBJ whole genome shotgun (WGS) entry which is preliminary data.</text>
</comment>
<evidence type="ECO:0000259" key="1">
    <source>
        <dbReference type="Pfam" id="PF11838"/>
    </source>
</evidence>
<evidence type="ECO:0000313" key="2">
    <source>
        <dbReference type="EMBL" id="KAK9884054.1"/>
    </source>
</evidence>